<sequence>MDGLCLDSFGIDLDHEQIKSLFQHYDRMVRSLKLELDFSMCSESNKSLKKSKIYCVYEKISQKYIREDDLARPLITIPSPMTLIPSLPIVNDQAFGEIPWPDIPDYTTSQPNVFHDPETKVQSLTDRFKSWIWG</sequence>
<name>A0A0C2JJZ8_THEKT</name>
<gene>
    <name evidence="1" type="ORF">RF11_06397</name>
</gene>
<organism evidence="1 2">
    <name type="scientific">Thelohanellus kitauei</name>
    <name type="common">Myxosporean</name>
    <dbReference type="NCBI Taxonomy" id="669202"/>
    <lineage>
        <taxon>Eukaryota</taxon>
        <taxon>Metazoa</taxon>
        <taxon>Cnidaria</taxon>
        <taxon>Myxozoa</taxon>
        <taxon>Myxosporea</taxon>
        <taxon>Bivalvulida</taxon>
        <taxon>Platysporina</taxon>
        <taxon>Myxobolidae</taxon>
        <taxon>Thelohanellus</taxon>
    </lineage>
</organism>
<dbReference type="Proteomes" id="UP000031668">
    <property type="component" value="Unassembled WGS sequence"/>
</dbReference>
<accession>A0A0C2JJZ8</accession>
<protein>
    <submittedName>
        <fullName evidence="1">Uncharacterized protein</fullName>
    </submittedName>
</protein>
<proteinExistence type="predicted"/>
<comment type="caution">
    <text evidence="1">The sequence shown here is derived from an EMBL/GenBank/DDBJ whole genome shotgun (WGS) entry which is preliminary data.</text>
</comment>
<keyword evidence="2" id="KW-1185">Reference proteome</keyword>
<reference evidence="1 2" key="1">
    <citation type="journal article" date="2014" name="Genome Biol. Evol.">
        <title>The genome of the myxosporean Thelohanellus kitauei shows adaptations to nutrient acquisition within its fish host.</title>
        <authorList>
            <person name="Yang Y."/>
            <person name="Xiong J."/>
            <person name="Zhou Z."/>
            <person name="Huo F."/>
            <person name="Miao W."/>
            <person name="Ran C."/>
            <person name="Liu Y."/>
            <person name="Zhang J."/>
            <person name="Feng J."/>
            <person name="Wang M."/>
            <person name="Wang M."/>
            <person name="Wang L."/>
            <person name="Yao B."/>
        </authorList>
    </citation>
    <scope>NUCLEOTIDE SEQUENCE [LARGE SCALE GENOMIC DNA]</scope>
    <source>
        <strain evidence="1">Wuqing</strain>
    </source>
</reference>
<dbReference type="EMBL" id="JWZT01002312">
    <property type="protein sequence ID" value="KII69713.1"/>
    <property type="molecule type" value="Genomic_DNA"/>
</dbReference>
<dbReference type="AlphaFoldDB" id="A0A0C2JJZ8"/>
<evidence type="ECO:0000313" key="1">
    <source>
        <dbReference type="EMBL" id="KII69713.1"/>
    </source>
</evidence>
<evidence type="ECO:0000313" key="2">
    <source>
        <dbReference type="Proteomes" id="UP000031668"/>
    </source>
</evidence>